<reference evidence="1 2" key="1">
    <citation type="submission" date="2021-06" db="EMBL/GenBank/DDBJ databases">
        <authorList>
            <person name="Kallberg Y."/>
            <person name="Tangrot J."/>
            <person name="Rosling A."/>
        </authorList>
    </citation>
    <scope>NUCLEOTIDE SEQUENCE [LARGE SCALE GENOMIC DNA]</scope>
    <source>
        <strain evidence="1 2">120-4 pot B 10/14</strain>
    </source>
</reference>
<name>A0ABN7W6Y2_GIGMA</name>
<proteinExistence type="predicted"/>
<dbReference type="EMBL" id="CAJVQB010032908">
    <property type="protein sequence ID" value="CAG8818982.1"/>
    <property type="molecule type" value="Genomic_DNA"/>
</dbReference>
<evidence type="ECO:0000313" key="2">
    <source>
        <dbReference type="Proteomes" id="UP000789901"/>
    </source>
</evidence>
<evidence type="ECO:0000313" key="1">
    <source>
        <dbReference type="EMBL" id="CAG8818982.1"/>
    </source>
</evidence>
<comment type="caution">
    <text evidence="1">The sequence shown here is derived from an EMBL/GenBank/DDBJ whole genome shotgun (WGS) entry which is preliminary data.</text>
</comment>
<organism evidence="1 2">
    <name type="scientific">Gigaspora margarita</name>
    <dbReference type="NCBI Taxonomy" id="4874"/>
    <lineage>
        <taxon>Eukaryota</taxon>
        <taxon>Fungi</taxon>
        <taxon>Fungi incertae sedis</taxon>
        <taxon>Mucoromycota</taxon>
        <taxon>Glomeromycotina</taxon>
        <taxon>Glomeromycetes</taxon>
        <taxon>Diversisporales</taxon>
        <taxon>Gigasporaceae</taxon>
        <taxon>Gigaspora</taxon>
    </lineage>
</organism>
<keyword evidence="2" id="KW-1185">Reference proteome</keyword>
<dbReference type="Proteomes" id="UP000789901">
    <property type="component" value="Unassembled WGS sequence"/>
</dbReference>
<gene>
    <name evidence="1" type="ORF">GMARGA_LOCUS27191</name>
</gene>
<protein>
    <submittedName>
        <fullName evidence="1">25521_t:CDS:1</fullName>
    </submittedName>
</protein>
<feature type="non-terminal residue" evidence="1">
    <location>
        <position position="1"/>
    </location>
</feature>
<accession>A0ABN7W6Y2</accession>
<sequence length="90" mass="10081">ALTSINGVLVSIKEAFISIEKAFELIKEASVSIEEALVLIEELSKTPQRTELISTIWQLPEEELSLANNLISTMRYLKGPNKEMIISSYL</sequence>